<dbReference type="SUPFAM" id="SSF56784">
    <property type="entry name" value="HAD-like"/>
    <property type="match status" value="1"/>
</dbReference>
<evidence type="ECO:0000313" key="2">
    <source>
        <dbReference type="Proteomes" id="UP000539953"/>
    </source>
</evidence>
<dbReference type="Pfam" id="PF13242">
    <property type="entry name" value="Hydrolase_like"/>
    <property type="match status" value="1"/>
</dbReference>
<accession>A0A7W8FX95</accession>
<dbReference type="Pfam" id="PF08282">
    <property type="entry name" value="Hydrolase_3"/>
    <property type="match status" value="1"/>
</dbReference>
<gene>
    <name evidence="1" type="ORF">HNQ47_001497</name>
</gene>
<protein>
    <recommendedName>
        <fullName evidence="3">YqeG family HAD IIIA-type phosphatase</fullName>
    </recommendedName>
</protein>
<keyword evidence="2" id="KW-1185">Reference proteome</keyword>
<dbReference type="InterPro" id="IPR006549">
    <property type="entry name" value="HAD-SF_hydro_IIIA"/>
</dbReference>
<reference evidence="1 2" key="1">
    <citation type="submission" date="2020-08" db="EMBL/GenBank/DDBJ databases">
        <title>Genomic Encyclopedia of Type Strains, Phase IV (KMG-IV): sequencing the most valuable type-strain genomes for metagenomic binning, comparative biology and taxonomic classification.</title>
        <authorList>
            <person name="Goeker M."/>
        </authorList>
    </citation>
    <scope>NUCLEOTIDE SEQUENCE [LARGE SCALE GENOMIC DNA]</scope>
    <source>
        <strain evidence="1 2">DSM 25799</strain>
    </source>
</reference>
<comment type="caution">
    <text evidence="1">The sequence shown here is derived from an EMBL/GenBank/DDBJ whole genome shotgun (WGS) entry which is preliminary data.</text>
</comment>
<dbReference type="Gene3D" id="3.40.50.1000">
    <property type="entry name" value="HAD superfamily/HAD-like"/>
    <property type="match status" value="1"/>
</dbReference>
<dbReference type="NCBIfam" id="TIGR01662">
    <property type="entry name" value="HAD-SF-IIIA"/>
    <property type="match status" value="1"/>
</dbReference>
<evidence type="ECO:0008006" key="3">
    <source>
        <dbReference type="Google" id="ProtNLM"/>
    </source>
</evidence>
<proteinExistence type="predicted"/>
<organism evidence="1 2">
    <name type="scientific">Catenisphaera adipataccumulans</name>
    <dbReference type="NCBI Taxonomy" id="700500"/>
    <lineage>
        <taxon>Bacteria</taxon>
        <taxon>Bacillati</taxon>
        <taxon>Bacillota</taxon>
        <taxon>Erysipelotrichia</taxon>
        <taxon>Erysipelotrichales</taxon>
        <taxon>Erysipelotrichaceae</taxon>
        <taxon>Catenisphaera</taxon>
    </lineage>
</organism>
<dbReference type="InterPro" id="IPR023214">
    <property type="entry name" value="HAD_sf"/>
</dbReference>
<dbReference type="InterPro" id="IPR036412">
    <property type="entry name" value="HAD-like_sf"/>
</dbReference>
<name>A0A7W8FX95_9FIRM</name>
<dbReference type="Proteomes" id="UP000539953">
    <property type="component" value="Unassembled WGS sequence"/>
</dbReference>
<sequence length="174" mass="20232">MKLFKPDYYISSYRNLDVRRLKENHIRLLLCDIDNTLAGPHERDADVQVAQFLRRVQQAGIETMICSNSRPSRVRRFVKDLPVDQAYGFSFKPLVYQLKRAMHHAHTDAAHTAIMGDQIFTDILGGNRIGLYTILTNPVSTSDKGVTMLNRLLEKFVFRYLEKKYSFRKGDYDD</sequence>
<evidence type="ECO:0000313" key="1">
    <source>
        <dbReference type="EMBL" id="MBB5183475.1"/>
    </source>
</evidence>
<dbReference type="AlphaFoldDB" id="A0A7W8FX95"/>
<dbReference type="EMBL" id="JACHHK010000005">
    <property type="protein sequence ID" value="MBB5183475.1"/>
    <property type="molecule type" value="Genomic_DNA"/>
</dbReference>